<accession>A0A1I6SL64</accession>
<sequence length="76" mass="8363">MTDNNQHTPEPVDEKRWGGPGSSHQNAKQEPPAFEDPREGGPTNPRNSKISGGGGERDLKHSHMDEHRSSKGHRDA</sequence>
<dbReference type="AlphaFoldDB" id="A0A1I6SL64"/>
<name>A0A1I6SL64_9CAUL</name>
<dbReference type="EMBL" id="FOZV01000005">
    <property type="protein sequence ID" value="SFS77683.1"/>
    <property type="molecule type" value="Genomic_DNA"/>
</dbReference>
<feature type="region of interest" description="Disordered" evidence="1">
    <location>
        <begin position="1"/>
        <end position="76"/>
    </location>
</feature>
<dbReference type="Proteomes" id="UP000198788">
    <property type="component" value="Unassembled WGS sequence"/>
</dbReference>
<organism evidence="2 3">
    <name type="scientific">Brevundimonas viscosa</name>
    <dbReference type="NCBI Taxonomy" id="871741"/>
    <lineage>
        <taxon>Bacteria</taxon>
        <taxon>Pseudomonadati</taxon>
        <taxon>Pseudomonadota</taxon>
        <taxon>Alphaproteobacteria</taxon>
        <taxon>Caulobacterales</taxon>
        <taxon>Caulobacteraceae</taxon>
        <taxon>Brevundimonas</taxon>
    </lineage>
</organism>
<proteinExistence type="predicted"/>
<evidence type="ECO:0000313" key="2">
    <source>
        <dbReference type="EMBL" id="SFS77683.1"/>
    </source>
</evidence>
<dbReference type="OrthoDB" id="7205490at2"/>
<evidence type="ECO:0000313" key="3">
    <source>
        <dbReference type="Proteomes" id="UP000198788"/>
    </source>
</evidence>
<reference evidence="3" key="1">
    <citation type="submission" date="2016-10" db="EMBL/GenBank/DDBJ databases">
        <authorList>
            <person name="Varghese N."/>
            <person name="Submissions S."/>
        </authorList>
    </citation>
    <scope>NUCLEOTIDE SEQUENCE [LARGE SCALE GENOMIC DNA]</scope>
    <source>
        <strain evidence="3">CGMCC 1.10683</strain>
    </source>
</reference>
<evidence type="ECO:0000256" key="1">
    <source>
        <dbReference type="SAM" id="MobiDB-lite"/>
    </source>
</evidence>
<keyword evidence="3" id="KW-1185">Reference proteome</keyword>
<dbReference type="STRING" id="871741.SAMN05192570_2543"/>
<feature type="compositionally biased region" description="Basic and acidic residues" evidence="1">
    <location>
        <begin position="55"/>
        <end position="76"/>
    </location>
</feature>
<gene>
    <name evidence="2" type="ORF">SAMN05192570_2543</name>
</gene>
<protein>
    <submittedName>
        <fullName evidence="2">Uncharacterized protein</fullName>
    </submittedName>
</protein>
<dbReference type="RefSeq" id="WP_092311296.1">
    <property type="nucleotide sequence ID" value="NZ_FOZV01000005.1"/>
</dbReference>